<feature type="compositionally biased region" description="Pro residues" evidence="2">
    <location>
        <begin position="340"/>
        <end position="350"/>
    </location>
</feature>
<dbReference type="Pfam" id="PF10033">
    <property type="entry name" value="ATG13"/>
    <property type="match status" value="1"/>
</dbReference>
<accession>A0ABR0CUY7</accession>
<dbReference type="Proteomes" id="UP001291926">
    <property type="component" value="Unassembled WGS sequence"/>
</dbReference>
<evidence type="ECO:0000256" key="2">
    <source>
        <dbReference type="SAM" id="MobiDB-lite"/>
    </source>
</evidence>
<name>A0ABR0CUY7_9LAMI</name>
<dbReference type="InterPro" id="IPR018731">
    <property type="entry name" value="Atg13_N"/>
</dbReference>
<dbReference type="InterPro" id="IPR036570">
    <property type="entry name" value="HORMA_dom_sf"/>
</dbReference>
<comment type="caution">
    <text evidence="4">The sequence shown here is derived from an EMBL/GenBank/DDBJ whole genome shotgun (WGS) entry which is preliminary data.</text>
</comment>
<organism evidence="4 5">
    <name type="scientific">Penstemon davidsonii</name>
    <dbReference type="NCBI Taxonomy" id="160366"/>
    <lineage>
        <taxon>Eukaryota</taxon>
        <taxon>Viridiplantae</taxon>
        <taxon>Streptophyta</taxon>
        <taxon>Embryophyta</taxon>
        <taxon>Tracheophyta</taxon>
        <taxon>Spermatophyta</taxon>
        <taxon>Magnoliopsida</taxon>
        <taxon>eudicotyledons</taxon>
        <taxon>Gunneridae</taxon>
        <taxon>Pentapetalae</taxon>
        <taxon>asterids</taxon>
        <taxon>lamiids</taxon>
        <taxon>Lamiales</taxon>
        <taxon>Plantaginaceae</taxon>
        <taxon>Cheloneae</taxon>
        <taxon>Penstemon</taxon>
    </lineage>
</organism>
<protein>
    <recommendedName>
        <fullName evidence="3">Autophagy-related protein 13 N-terminal domain-containing protein</fullName>
    </recommendedName>
</protein>
<feature type="compositionally biased region" description="Polar residues" evidence="2">
    <location>
        <begin position="496"/>
        <end position="506"/>
    </location>
</feature>
<dbReference type="EMBL" id="JAYDYQ010002686">
    <property type="protein sequence ID" value="KAK4480550.1"/>
    <property type="molecule type" value="Genomic_DNA"/>
</dbReference>
<feature type="compositionally biased region" description="Low complexity" evidence="2">
    <location>
        <begin position="426"/>
        <end position="437"/>
    </location>
</feature>
<feature type="region of interest" description="Disordered" evidence="2">
    <location>
        <begin position="243"/>
        <end position="448"/>
    </location>
</feature>
<dbReference type="InterPro" id="IPR040182">
    <property type="entry name" value="ATG13"/>
</dbReference>
<proteinExistence type="predicted"/>
<feature type="domain" description="Autophagy-related protein 13 N-terminal" evidence="3">
    <location>
        <begin position="19"/>
        <end position="215"/>
    </location>
</feature>
<feature type="region of interest" description="Disordered" evidence="2">
    <location>
        <begin position="489"/>
        <end position="525"/>
    </location>
</feature>
<evidence type="ECO:0000313" key="4">
    <source>
        <dbReference type="EMBL" id="KAK4480550.1"/>
    </source>
</evidence>
<reference evidence="4 5" key="1">
    <citation type="journal article" date="2023" name="bioRxiv">
        <title>Genome report: Whole genome sequence and annotation of Penstemon davidsonii.</title>
        <authorList>
            <person name="Ostevik K.L."/>
            <person name="Alabady M."/>
            <person name="Zhang M."/>
            <person name="Rausher M.D."/>
        </authorList>
    </citation>
    <scope>NUCLEOTIDE SEQUENCE [LARGE SCALE GENOMIC DNA]</scope>
    <source>
        <strain evidence="4">DNT005</strain>
        <tissue evidence="4">Whole leaf</tissue>
    </source>
</reference>
<dbReference type="PANTHER" id="PTHR13430">
    <property type="match status" value="1"/>
</dbReference>
<feature type="compositionally biased region" description="Polar residues" evidence="2">
    <location>
        <begin position="265"/>
        <end position="281"/>
    </location>
</feature>
<dbReference type="PANTHER" id="PTHR13430:SF4">
    <property type="entry name" value="AUTOPHAGY-RELATED PROTEIN 13"/>
    <property type="match status" value="1"/>
</dbReference>
<feature type="compositionally biased region" description="Low complexity" evidence="2">
    <location>
        <begin position="508"/>
        <end position="520"/>
    </location>
</feature>
<evidence type="ECO:0000313" key="5">
    <source>
        <dbReference type="Proteomes" id="UP001291926"/>
    </source>
</evidence>
<keyword evidence="1" id="KW-0072">Autophagy</keyword>
<keyword evidence="5" id="KW-1185">Reference proteome</keyword>
<sequence length="605" mass="67696">MDLHSYPQGEHGRFEQILNQFLLKSLHIILDSRVPANRPSSRNGEVKKSDKWFNLALGDRPAAMDSLSFWNRSLMEPMIIDIILVQESPNYSPDHGSSSSEMYTETVVERWTVQYEYQRAMAPQTGDASYKKTYKKSIILLRSVYSMLRLLPAYKAFRKLQSLNRNCDFDINYKVCSFSSPFSRTEEESMKKYSFIPVDAQQGRLSVSVIYRKDLSDFNLDSFVSCPPEIIIDYVGSPLTEPMREFPSTSSEKGARATSFPIRGKQSTPSSPFQRPHSWTSGLHRDLSSLPNKPFSGSPPLNRSPYEYSTSPTDVYIHKSQNQRSPSNHRTTFDDLLSPPFSPSPSPSPPTYISGGIPGRLRSETAPMSIPHPMMGRSPRYLSPNLSDPNRHSLPPLSPRNLKFDPSSHESPSGIRLMRKSDSLRSGDLSSGSINSSQKVSRDAKEDSGRFSSLLSLSSSPRVGFSRSSSRLSFQEDFGDLDFSCPFIVDDVDPPDNQSSQNLDGRNSSEVSSQASSTTKKSQDAAVGELVHMLKTAPPLRQDSIYNTSQSSKIDFDGEVGTVSDFFKPRKTSDALEELKVYKEMKDLLLSRSASHMAGKEKTKT</sequence>
<evidence type="ECO:0000256" key="1">
    <source>
        <dbReference type="ARBA" id="ARBA00023006"/>
    </source>
</evidence>
<gene>
    <name evidence="4" type="ORF">RD792_013628</name>
</gene>
<evidence type="ECO:0000259" key="3">
    <source>
        <dbReference type="Pfam" id="PF10033"/>
    </source>
</evidence>
<feature type="compositionally biased region" description="Polar residues" evidence="2">
    <location>
        <begin position="307"/>
        <end position="330"/>
    </location>
</feature>
<dbReference type="Gene3D" id="3.30.900.10">
    <property type="entry name" value="HORMA domain"/>
    <property type="match status" value="1"/>
</dbReference>